<dbReference type="KEGG" id="acae:HYG86_01880"/>
<dbReference type="Proteomes" id="UP000516160">
    <property type="component" value="Chromosome"/>
</dbReference>
<dbReference type="InterPro" id="IPR036707">
    <property type="entry name" value="MinE_sf"/>
</dbReference>
<dbReference type="AlphaFoldDB" id="A0A7G9W4J3"/>
<keyword evidence="5" id="KW-1185">Reference proteome</keyword>
<keyword evidence="3 4" id="KW-0132">Cell division</keyword>
<dbReference type="Pfam" id="PF03776">
    <property type="entry name" value="MinE"/>
    <property type="match status" value="1"/>
</dbReference>
<dbReference type="GO" id="GO:0051301">
    <property type="term" value="P:cell division"/>
    <property type="evidence" value="ECO:0007669"/>
    <property type="project" value="UniProtKB-KW"/>
</dbReference>
<comment type="similarity">
    <text evidence="1 3">Belongs to the MinE family.</text>
</comment>
<evidence type="ECO:0000313" key="5">
    <source>
        <dbReference type="Proteomes" id="UP000516160"/>
    </source>
</evidence>
<gene>
    <name evidence="3 4" type="primary">minE</name>
    <name evidence="4" type="ORF">HYG86_01880</name>
</gene>
<organism evidence="4 5">
    <name type="scientific">Alkalicella caledoniensis</name>
    <dbReference type="NCBI Taxonomy" id="2731377"/>
    <lineage>
        <taxon>Bacteria</taxon>
        <taxon>Bacillati</taxon>
        <taxon>Bacillota</taxon>
        <taxon>Clostridia</taxon>
        <taxon>Eubacteriales</taxon>
        <taxon>Proteinivoracaceae</taxon>
        <taxon>Alkalicella</taxon>
    </lineage>
</organism>
<comment type="function">
    <text evidence="2 3">Prevents the cell division inhibition by proteins MinC and MinD at internal division sites while permitting inhibition at polar sites. This ensures cell division at the proper site by restricting the formation of a division septum at the midpoint of the long axis of the cell.</text>
</comment>
<reference evidence="4 5" key="1">
    <citation type="submission" date="2020-07" db="EMBL/GenBank/DDBJ databases">
        <title>Alkalicella. sp. LB2 genome.</title>
        <authorList>
            <person name="Postec A."/>
            <person name="Quemeneur M."/>
        </authorList>
    </citation>
    <scope>NUCLEOTIDE SEQUENCE [LARGE SCALE GENOMIC DNA]</scope>
    <source>
        <strain evidence="4 5">LB2</strain>
    </source>
</reference>
<evidence type="ECO:0000256" key="1">
    <source>
        <dbReference type="ARBA" id="ARBA00008168"/>
    </source>
</evidence>
<dbReference type="InterPro" id="IPR005527">
    <property type="entry name" value="MinE"/>
</dbReference>
<dbReference type="HAMAP" id="MF_00262">
    <property type="entry name" value="MinE"/>
    <property type="match status" value="1"/>
</dbReference>
<sequence>MGLFKRDITSSMSKDIAKDRLKFVLIHDRTKVNPEVLGKIKEEMLQVIKKYLDVDMDGCEILLKNDRRNAILEANIPISNKEEL</sequence>
<protein>
    <recommendedName>
        <fullName evidence="3">Cell division topological specificity factor</fullName>
    </recommendedName>
</protein>
<proteinExistence type="inferred from homology"/>
<evidence type="ECO:0000256" key="3">
    <source>
        <dbReference type="HAMAP-Rule" id="MF_00262"/>
    </source>
</evidence>
<dbReference type="GO" id="GO:0032955">
    <property type="term" value="P:regulation of division septum assembly"/>
    <property type="evidence" value="ECO:0007669"/>
    <property type="project" value="InterPro"/>
</dbReference>
<name>A0A7G9W4J3_ALKCA</name>
<keyword evidence="3" id="KW-0131">Cell cycle</keyword>
<dbReference type="NCBIfam" id="TIGR01215">
    <property type="entry name" value="minE"/>
    <property type="match status" value="1"/>
</dbReference>
<dbReference type="Gene3D" id="3.30.1070.10">
    <property type="entry name" value="Cell division topological specificity factor MinE"/>
    <property type="match status" value="1"/>
</dbReference>
<dbReference type="SUPFAM" id="SSF55229">
    <property type="entry name" value="Cell division protein MinE topological specificity domain"/>
    <property type="match status" value="1"/>
</dbReference>
<dbReference type="RefSeq" id="WP_213167273.1">
    <property type="nucleotide sequence ID" value="NZ_CP058559.1"/>
</dbReference>
<accession>A0A7G9W4J3</accession>
<evidence type="ECO:0000256" key="2">
    <source>
        <dbReference type="ARBA" id="ARBA00025265"/>
    </source>
</evidence>
<dbReference type="EMBL" id="CP058559">
    <property type="protein sequence ID" value="QNO13605.1"/>
    <property type="molecule type" value="Genomic_DNA"/>
</dbReference>
<evidence type="ECO:0000313" key="4">
    <source>
        <dbReference type="EMBL" id="QNO13605.1"/>
    </source>
</evidence>